<accession>A0ABP8LIU4</accession>
<dbReference type="EMBL" id="BAABGN010000012">
    <property type="protein sequence ID" value="GAA4429622.1"/>
    <property type="molecule type" value="Genomic_DNA"/>
</dbReference>
<dbReference type="SUPFAM" id="SSF46894">
    <property type="entry name" value="C-terminal effector domain of the bipartite response regulators"/>
    <property type="match status" value="1"/>
</dbReference>
<comment type="caution">
    <text evidence="3">The sequence shown here is derived from an EMBL/GenBank/DDBJ whole genome shotgun (WGS) entry which is preliminary data.</text>
</comment>
<dbReference type="InterPro" id="IPR003593">
    <property type="entry name" value="AAA+_ATPase"/>
</dbReference>
<feature type="domain" description="HTH luxR-type" evidence="2">
    <location>
        <begin position="797"/>
        <end position="854"/>
    </location>
</feature>
<name>A0ABP8LIU4_9MICO</name>
<organism evidence="3 4">
    <name type="scientific">Georgenia halophila</name>
    <dbReference type="NCBI Taxonomy" id="620889"/>
    <lineage>
        <taxon>Bacteria</taxon>
        <taxon>Bacillati</taxon>
        <taxon>Actinomycetota</taxon>
        <taxon>Actinomycetes</taxon>
        <taxon>Micrococcales</taxon>
        <taxon>Bogoriellaceae</taxon>
        <taxon>Georgenia</taxon>
    </lineage>
</organism>
<dbReference type="InterPro" id="IPR036388">
    <property type="entry name" value="WH-like_DNA-bd_sf"/>
</dbReference>
<evidence type="ECO:0000313" key="3">
    <source>
        <dbReference type="EMBL" id="GAA4429622.1"/>
    </source>
</evidence>
<keyword evidence="4" id="KW-1185">Reference proteome</keyword>
<dbReference type="SMART" id="SM00382">
    <property type="entry name" value="AAA"/>
    <property type="match status" value="1"/>
</dbReference>
<dbReference type="InterPro" id="IPR027417">
    <property type="entry name" value="P-loop_NTPase"/>
</dbReference>
<dbReference type="Pfam" id="PF13191">
    <property type="entry name" value="AAA_16"/>
    <property type="match status" value="1"/>
</dbReference>
<evidence type="ECO:0000313" key="4">
    <source>
        <dbReference type="Proteomes" id="UP001500622"/>
    </source>
</evidence>
<dbReference type="InterPro" id="IPR000792">
    <property type="entry name" value="Tscrpt_reg_LuxR_C"/>
</dbReference>
<dbReference type="Gene3D" id="3.40.50.300">
    <property type="entry name" value="P-loop containing nucleotide triphosphate hydrolases"/>
    <property type="match status" value="1"/>
</dbReference>
<reference evidence="4" key="1">
    <citation type="journal article" date="2019" name="Int. J. Syst. Evol. Microbiol.">
        <title>The Global Catalogue of Microorganisms (GCM) 10K type strain sequencing project: providing services to taxonomists for standard genome sequencing and annotation.</title>
        <authorList>
            <consortium name="The Broad Institute Genomics Platform"/>
            <consortium name="The Broad Institute Genome Sequencing Center for Infectious Disease"/>
            <person name="Wu L."/>
            <person name="Ma J."/>
        </authorList>
    </citation>
    <scope>NUCLEOTIDE SEQUENCE [LARGE SCALE GENOMIC DNA]</scope>
    <source>
        <strain evidence="4">JCM 17810</strain>
    </source>
</reference>
<dbReference type="Gene3D" id="1.10.10.10">
    <property type="entry name" value="Winged helix-like DNA-binding domain superfamily/Winged helix DNA-binding domain"/>
    <property type="match status" value="1"/>
</dbReference>
<dbReference type="InterPro" id="IPR016032">
    <property type="entry name" value="Sig_transdc_resp-reg_C-effctor"/>
</dbReference>
<dbReference type="SUPFAM" id="SSF52540">
    <property type="entry name" value="P-loop containing nucleoside triphosphate hydrolases"/>
    <property type="match status" value="1"/>
</dbReference>
<sequence length="874" mass="93970">MDREWLLRRLDRLAPLTVIRGLPGMGKTTLAATWAARQRAQGAHVVWLNARSARASRGDVFAELLRNALVEGGLVTAAALRLESTGSGEWGAQLAEDLSDHVQQLVLVIDDADPLTDPATAAGLCLLLSQLPTVHILVCARTFHPIEEEAEVHELPMTVLTGRDLSVTVGELPTFAASWGHELSHARALELHGAVGGWLAAAKLVLDRTPPTAASFASDVALHLLREAVLPQIVDDGVAEVAMCLAVAEEITEDLVRTLLVDDPYTQGLLGNHTPASLLVRLERHGLLEEAPMRPDARAWRFPVLVGRLLADTLAGRHPERVAHVHRAIARMLVTDARAGAQKAVLRHARAGEDWPLLARQWTARSLQLVVAHPDAAVAAYADPPRTAVEEHPILGLAAATMTGLRPHVDDRTRAGHLGAQLRHLGAMHAVRRFRTHDEQSLAVAAAMAAHRVDGDPFAALRLAQDFTNRVDAEGSILPTISAGNAALLDAQWALTALLADDTPTALERATRSYHAATGEGMDLVAGMATAHLSLIHATLGSTGDARFWLGVHEGLATQPVWLDHLVSVPAHIARALLHLDELDDAAAGRELALAGDGTDAVEVWPFIAYASAREALVLDDPVPALARLEHLGTVHPRIEPRGTARWILDRCSAELMLAQGELNRAQRLIAGAVTGPGAVASAVPRARLALIAGEYALSHSIVSQNLWDRRCVPRDRAELLMIQAAAAVAMDDRSAAAEAFTRGHRLARHIGTLVPLTTLPRRTRDRLLQLTDIDLDADVRRRIDARPDVYPESGKLVTLSPREAVVLDQMVHHDTVAEIARALTVSVNTVKKQTIAIYAKLGVHDRASALLQAYGLGLLPGRAEPGVRSHDAV</sequence>
<dbReference type="RefSeq" id="WP_345217283.1">
    <property type="nucleotide sequence ID" value="NZ_BAABGN010000012.1"/>
</dbReference>
<dbReference type="Proteomes" id="UP001500622">
    <property type="component" value="Unassembled WGS sequence"/>
</dbReference>
<proteinExistence type="predicted"/>
<feature type="domain" description="AAA+ ATPase" evidence="1">
    <location>
        <begin position="13"/>
        <end position="165"/>
    </location>
</feature>
<evidence type="ECO:0000259" key="2">
    <source>
        <dbReference type="SMART" id="SM00421"/>
    </source>
</evidence>
<dbReference type="InterPro" id="IPR041664">
    <property type="entry name" value="AAA_16"/>
</dbReference>
<gene>
    <name evidence="3" type="ORF">GCM10023169_32200</name>
</gene>
<dbReference type="SMART" id="SM00421">
    <property type="entry name" value="HTH_LUXR"/>
    <property type="match status" value="1"/>
</dbReference>
<protein>
    <submittedName>
        <fullName evidence="3">LuxR C-terminal-related transcriptional regulator</fullName>
    </submittedName>
</protein>
<evidence type="ECO:0000259" key="1">
    <source>
        <dbReference type="SMART" id="SM00382"/>
    </source>
</evidence>
<dbReference type="Pfam" id="PF00196">
    <property type="entry name" value="GerE"/>
    <property type="match status" value="1"/>
</dbReference>